<protein>
    <recommendedName>
        <fullName evidence="2">ribonuclease H</fullName>
        <ecNumber evidence="2">3.1.26.4</ecNumber>
    </recommendedName>
</protein>
<evidence type="ECO:0000313" key="5">
    <source>
        <dbReference type="EMBL" id="KAL0149336.1"/>
    </source>
</evidence>
<dbReference type="Proteomes" id="UP001529510">
    <property type="component" value="Unassembled WGS sequence"/>
</dbReference>
<gene>
    <name evidence="5" type="ORF">M9458_055374</name>
</gene>
<dbReference type="InterPro" id="IPR052055">
    <property type="entry name" value="Hepadnavirus_pol/RT"/>
</dbReference>
<dbReference type="Gene3D" id="3.10.10.10">
    <property type="entry name" value="HIV Type 1 Reverse Transcriptase, subunit A, domain 1"/>
    <property type="match status" value="1"/>
</dbReference>
<dbReference type="InterPro" id="IPR043502">
    <property type="entry name" value="DNA/RNA_pol_sf"/>
</dbReference>
<dbReference type="Gene3D" id="3.30.70.270">
    <property type="match status" value="1"/>
</dbReference>
<dbReference type="CDD" id="cd03714">
    <property type="entry name" value="RT_DIRS1"/>
    <property type="match status" value="1"/>
</dbReference>
<dbReference type="CDD" id="cd09275">
    <property type="entry name" value="RNase_HI_RT_DIRS1"/>
    <property type="match status" value="1"/>
</dbReference>
<dbReference type="PANTHER" id="PTHR33050">
    <property type="entry name" value="REVERSE TRANSCRIPTASE DOMAIN-CONTAINING PROTEIN"/>
    <property type="match status" value="1"/>
</dbReference>
<name>A0ABD0MKF2_CIRMR</name>
<proteinExistence type="inferred from homology"/>
<evidence type="ECO:0000256" key="2">
    <source>
        <dbReference type="ARBA" id="ARBA00012180"/>
    </source>
</evidence>
<organism evidence="5 6">
    <name type="scientific">Cirrhinus mrigala</name>
    <name type="common">Mrigala</name>
    <dbReference type="NCBI Taxonomy" id="683832"/>
    <lineage>
        <taxon>Eukaryota</taxon>
        <taxon>Metazoa</taxon>
        <taxon>Chordata</taxon>
        <taxon>Craniata</taxon>
        <taxon>Vertebrata</taxon>
        <taxon>Euteleostomi</taxon>
        <taxon>Actinopterygii</taxon>
        <taxon>Neopterygii</taxon>
        <taxon>Teleostei</taxon>
        <taxon>Ostariophysi</taxon>
        <taxon>Cypriniformes</taxon>
        <taxon>Cyprinidae</taxon>
        <taxon>Labeoninae</taxon>
        <taxon>Labeonini</taxon>
        <taxon>Cirrhinus</taxon>
    </lineage>
</organism>
<evidence type="ECO:0000256" key="3">
    <source>
        <dbReference type="SAM" id="MobiDB-lite"/>
    </source>
</evidence>
<dbReference type="EMBL" id="JAMKFB020000477">
    <property type="protein sequence ID" value="KAL0149336.1"/>
    <property type="molecule type" value="Genomic_DNA"/>
</dbReference>
<keyword evidence="6" id="KW-1185">Reference proteome</keyword>
<evidence type="ECO:0000256" key="1">
    <source>
        <dbReference type="ARBA" id="ARBA00010879"/>
    </source>
</evidence>
<feature type="region of interest" description="Disordered" evidence="3">
    <location>
        <begin position="152"/>
        <end position="175"/>
    </location>
</feature>
<reference evidence="5 6" key="1">
    <citation type="submission" date="2024-05" db="EMBL/GenBank/DDBJ databases">
        <title>Genome sequencing and assembly of Indian major carp, Cirrhinus mrigala (Hamilton, 1822).</title>
        <authorList>
            <person name="Mohindra V."/>
            <person name="Chowdhury L.M."/>
            <person name="Lal K."/>
            <person name="Jena J.K."/>
        </authorList>
    </citation>
    <scope>NUCLEOTIDE SEQUENCE [LARGE SCALE GENOMIC DNA]</scope>
    <source>
        <strain evidence="5">CM1030</strain>
        <tissue evidence="5">Blood</tissue>
    </source>
</reference>
<comment type="similarity">
    <text evidence="1">Belongs to the beta type-B retroviral polymerase family. HERV class-II K(HML-2) pol subfamily.</text>
</comment>
<dbReference type="PANTHER" id="PTHR33050:SF7">
    <property type="entry name" value="RIBONUCLEASE H"/>
    <property type="match status" value="1"/>
</dbReference>
<feature type="compositionally biased region" description="Polar residues" evidence="3">
    <location>
        <begin position="159"/>
        <end position="175"/>
    </location>
</feature>
<comment type="caution">
    <text evidence="5">The sequence shown here is derived from an EMBL/GenBank/DDBJ whole genome shotgun (WGS) entry which is preliminary data.</text>
</comment>
<feature type="domain" description="Reverse transcriptase" evidence="4">
    <location>
        <begin position="196"/>
        <end position="293"/>
    </location>
</feature>
<dbReference type="AlphaFoldDB" id="A0ABD0MKF2"/>
<evidence type="ECO:0000259" key="4">
    <source>
        <dbReference type="Pfam" id="PF00078"/>
    </source>
</evidence>
<feature type="region of interest" description="Disordered" evidence="3">
    <location>
        <begin position="45"/>
        <end position="118"/>
    </location>
</feature>
<feature type="region of interest" description="Disordered" evidence="3">
    <location>
        <begin position="547"/>
        <end position="568"/>
    </location>
</feature>
<dbReference type="EC" id="3.1.26.4" evidence="2"/>
<sequence>MSVKRPYGRTLAKESCYEFQTFSHQSEGLATRDYVSAAQGAAGWEQPLPCTSSSHRETQKQRVASHAPPHRERDQRHSKPGTSKVSGPDRPGPLRAAPTGERRGAPHSTVSTSPRCPQEINLPTLPVFQGAAFSSKPTPQCLLPGNVAELGRSPPLRGSSVTGHRTSGSNYTRSQSREAGSFSNYFGSVETTVKCICVVSHIRSEDWFVTIDLKDAYFHVSILPHHRKFLRFAFRGEAYQYRVLPFTLALSPRTFTKCVDAALAPLRLQGIHILNYIVDWLTVAQSEQMAVRQQEKCAFSITEDHLSRRGVGFDHDAGTNVFCTDRVDPHRSHGSEGRPVTHCQAVSTTAWSDGSCVQRDTLWPAVHKTPTVVAQDQGVLPEGKPTPHDQGHMAMPMCLRYVEDMRRVMLATDVGMTDDGCCQLTWHINCLEMLAVFQRDRHVLVRTDNIAVVYYINHQGGLRSRPLYKLAYQILVWSQGKLLSLRAVLLPEFLARLRTLRNSGECAMSLLVLSDSSSSPGAGCNGTDMAEASSVCLSPDCSALWSSRESAPGRGLPPPGSPVLAGPSLVLGPDFPPQRLFLGDQEEP</sequence>
<dbReference type="InterPro" id="IPR043128">
    <property type="entry name" value="Rev_trsase/Diguanyl_cyclase"/>
</dbReference>
<dbReference type="Pfam" id="PF00078">
    <property type="entry name" value="RVT_1"/>
    <property type="match status" value="1"/>
</dbReference>
<dbReference type="SUPFAM" id="SSF56672">
    <property type="entry name" value="DNA/RNA polymerases"/>
    <property type="match status" value="1"/>
</dbReference>
<dbReference type="GO" id="GO:0004523">
    <property type="term" value="F:RNA-DNA hybrid ribonuclease activity"/>
    <property type="evidence" value="ECO:0007669"/>
    <property type="project" value="UniProtKB-EC"/>
</dbReference>
<accession>A0ABD0MKF2</accession>
<dbReference type="InterPro" id="IPR000477">
    <property type="entry name" value="RT_dom"/>
</dbReference>
<evidence type="ECO:0000313" key="6">
    <source>
        <dbReference type="Proteomes" id="UP001529510"/>
    </source>
</evidence>